<feature type="transmembrane region" description="Helical" evidence="5">
    <location>
        <begin position="333"/>
        <end position="352"/>
    </location>
</feature>
<dbReference type="GO" id="GO:0022857">
    <property type="term" value="F:transmembrane transporter activity"/>
    <property type="evidence" value="ECO:0007669"/>
    <property type="project" value="InterPro"/>
</dbReference>
<evidence type="ECO:0000313" key="6">
    <source>
        <dbReference type="EMBL" id="CAE0432992.1"/>
    </source>
</evidence>
<dbReference type="InterPro" id="IPR011701">
    <property type="entry name" value="MFS"/>
</dbReference>
<name>A0A7S3LJ85_9STRA</name>
<keyword evidence="2 5" id="KW-0812">Transmembrane</keyword>
<evidence type="ECO:0000256" key="3">
    <source>
        <dbReference type="ARBA" id="ARBA00022989"/>
    </source>
</evidence>
<dbReference type="InterPro" id="IPR036259">
    <property type="entry name" value="MFS_trans_sf"/>
</dbReference>
<protein>
    <recommendedName>
        <fullName evidence="7">Major facilitator superfamily (MFS) profile domain-containing protein</fullName>
    </recommendedName>
</protein>
<comment type="subcellular location">
    <subcellularLocation>
        <location evidence="1">Membrane</location>
        <topology evidence="1">Multi-pass membrane protein</topology>
    </subcellularLocation>
</comment>
<feature type="transmembrane region" description="Helical" evidence="5">
    <location>
        <begin position="300"/>
        <end position="326"/>
    </location>
</feature>
<feature type="transmembrane region" description="Helical" evidence="5">
    <location>
        <begin position="358"/>
        <end position="379"/>
    </location>
</feature>
<accession>A0A7S3LJ85</accession>
<evidence type="ECO:0000256" key="1">
    <source>
        <dbReference type="ARBA" id="ARBA00004141"/>
    </source>
</evidence>
<keyword evidence="3 5" id="KW-1133">Transmembrane helix</keyword>
<dbReference type="Gene3D" id="1.20.1250.20">
    <property type="entry name" value="MFS general substrate transporter like domains"/>
    <property type="match status" value="1"/>
</dbReference>
<keyword evidence="4 5" id="KW-0472">Membrane</keyword>
<dbReference type="EMBL" id="HBIN01004676">
    <property type="protein sequence ID" value="CAE0432992.1"/>
    <property type="molecule type" value="Transcribed_RNA"/>
</dbReference>
<sequence length="805" mass="84929">MGGEEFHASAITDRAAERKRVSLITFAAFSGACAYIIMLFIAMPLSIHLIVNGKNGCDPDIDTVCFAPTDTSQDQLTLTLTLLRATTFLCGSLVGAMSDRYGRKPLLIFALGGYALTGLCFLIGWKAQEEVLFVIGAIVLGAASPINPHGIAYISDISVPDRLAKNLGYLQGFGYFLGLMGGAGVSLVLSYVIVGEEEEAGEAGLDTYSTLFYAAYGAGTGLACCSTVTIILLLPESLVEQDRVDLAVAKANPFGFVTLVTRNGYFFLIFMSGAFGWMSVGAGEAVTGGWFLRRFLIADVTYFVTFLVVVWVLSAFGAVIMTGVYVQYLGLKGAIHISYFFTILAGIVLAVAPNSAVAYGSVAIVFFATPVLPTTLAVIMGQVDGTENGALAGAIRSAEALSKLIGILIFGTLFSDFISPFTPASSCVPGTYPASRENDCECGVKTCPNPATLQYEPSECTTGQLSSKVHGKYTKFVKEPTGGEDKPILAQYYIDNIAPLDLTALGFPGDANPFRRQSDCLGPGLIENEGKGLITKLPRAWCLSPTIGENLFGFPFSAVFNGGGFPALDQPNVIQGCPDFDLQAFGADATHMRSTLCCTEDENNPTFNATWALTTSSFNSLITLASGVSGQSGSTCNQLIVSGNEVLPQGTVCNHNVSGTAPFVDQPNATTTYGDSLLPMPGRMLAFLQGSQGGEFSTIAQLVFDDDEDNDCSRKEKSSDPGVEFGLVDTNVCAIGVISDFPGIYPLLYGAVLPGCAWLCFIAAELLFKDSDAEYWKNGGGKEAVAIAEAGALGAVSVEKGQADI</sequence>
<dbReference type="SUPFAM" id="SSF103473">
    <property type="entry name" value="MFS general substrate transporter"/>
    <property type="match status" value="1"/>
</dbReference>
<dbReference type="AlphaFoldDB" id="A0A7S3LJ85"/>
<feature type="transmembrane region" description="Helical" evidence="5">
    <location>
        <begin position="173"/>
        <end position="193"/>
    </location>
</feature>
<organism evidence="6">
    <name type="scientific">Aplanochytrium stocchinoi</name>
    <dbReference type="NCBI Taxonomy" id="215587"/>
    <lineage>
        <taxon>Eukaryota</taxon>
        <taxon>Sar</taxon>
        <taxon>Stramenopiles</taxon>
        <taxon>Bigyra</taxon>
        <taxon>Labyrinthulomycetes</taxon>
        <taxon>Thraustochytrida</taxon>
        <taxon>Thraustochytriidae</taxon>
        <taxon>Aplanochytrium</taxon>
    </lineage>
</organism>
<dbReference type="Pfam" id="PF07690">
    <property type="entry name" value="MFS_1"/>
    <property type="match status" value="1"/>
</dbReference>
<feature type="transmembrane region" description="Helical" evidence="5">
    <location>
        <begin position="213"/>
        <end position="234"/>
    </location>
</feature>
<evidence type="ECO:0000256" key="4">
    <source>
        <dbReference type="ARBA" id="ARBA00023136"/>
    </source>
</evidence>
<feature type="transmembrane region" description="Helical" evidence="5">
    <location>
        <begin position="21"/>
        <end position="43"/>
    </location>
</feature>
<feature type="transmembrane region" description="Helical" evidence="5">
    <location>
        <begin position="131"/>
        <end position="152"/>
    </location>
</feature>
<dbReference type="GO" id="GO:0016020">
    <property type="term" value="C:membrane"/>
    <property type="evidence" value="ECO:0007669"/>
    <property type="project" value="UniProtKB-SubCell"/>
</dbReference>
<dbReference type="PANTHER" id="PTHR23507:SF1">
    <property type="entry name" value="FI18259P1-RELATED"/>
    <property type="match status" value="1"/>
</dbReference>
<proteinExistence type="predicted"/>
<gene>
    <name evidence="6" type="ORF">ASTO00021_LOCUS3310</name>
</gene>
<evidence type="ECO:0000256" key="2">
    <source>
        <dbReference type="ARBA" id="ARBA00022692"/>
    </source>
</evidence>
<dbReference type="PANTHER" id="PTHR23507">
    <property type="entry name" value="ZGC:174356"/>
    <property type="match status" value="1"/>
</dbReference>
<evidence type="ECO:0008006" key="7">
    <source>
        <dbReference type="Google" id="ProtNLM"/>
    </source>
</evidence>
<feature type="transmembrane region" description="Helical" evidence="5">
    <location>
        <begin position="106"/>
        <end position="125"/>
    </location>
</feature>
<evidence type="ECO:0000256" key="5">
    <source>
        <dbReference type="SAM" id="Phobius"/>
    </source>
</evidence>
<reference evidence="6" key="1">
    <citation type="submission" date="2021-01" db="EMBL/GenBank/DDBJ databases">
        <authorList>
            <person name="Corre E."/>
            <person name="Pelletier E."/>
            <person name="Niang G."/>
            <person name="Scheremetjew M."/>
            <person name="Finn R."/>
            <person name="Kale V."/>
            <person name="Holt S."/>
            <person name="Cochrane G."/>
            <person name="Meng A."/>
            <person name="Brown T."/>
            <person name="Cohen L."/>
        </authorList>
    </citation>
    <scope>NUCLEOTIDE SEQUENCE</scope>
    <source>
        <strain evidence="6">GSBS06</strain>
    </source>
</reference>
<feature type="transmembrane region" description="Helical" evidence="5">
    <location>
        <begin position="254"/>
        <end position="280"/>
    </location>
</feature>